<accession>A0A3S4ZYN6</accession>
<sequence length="126" mass="14206">MGQIEMVFGSSLIADSLSEAQHPKKASFVVSGPVVIFFSLCPILESPNDESTVEAFRSLLVLEVHVSLRIQRIHRPANDFHNCFGRVSVVLHHSNLAKIASLKRVPMKVYPIKHIRTRHLDRGLER</sequence>
<dbReference type="Proteomes" id="UP000784294">
    <property type="component" value="Unassembled WGS sequence"/>
</dbReference>
<name>A0A3S4ZYN6_9PLAT</name>
<organism evidence="1 2">
    <name type="scientific">Protopolystoma xenopodis</name>
    <dbReference type="NCBI Taxonomy" id="117903"/>
    <lineage>
        <taxon>Eukaryota</taxon>
        <taxon>Metazoa</taxon>
        <taxon>Spiralia</taxon>
        <taxon>Lophotrochozoa</taxon>
        <taxon>Platyhelminthes</taxon>
        <taxon>Monogenea</taxon>
        <taxon>Polyopisthocotylea</taxon>
        <taxon>Polystomatidea</taxon>
        <taxon>Polystomatidae</taxon>
        <taxon>Protopolystoma</taxon>
    </lineage>
</organism>
<reference evidence="1" key="1">
    <citation type="submission" date="2018-11" db="EMBL/GenBank/DDBJ databases">
        <authorList>
            <consortium name="Pathogen Informatics"/>
        </authorList>
    </citation>
    <scope>NUCLEOTIDE SEQUENCE</scope>
</reference>
<dbReference type="AlphaFoldDB" id="A0A3S4ZYN6"/>
<comment type="caution">
    <text evidence="1">The sequence shown here is derived from an EMBL/GenBank/DDBJ whole genome shotgun (WGS) entry which is preliminary data.</text>
</comment>
<dbReference type="EMBL" id="CAAALY010059695">
    <property type="protein sequence ID" value="VEL23041.1"/>
    <property type="molecule type" value="Genomic_DNA"/>
</dbReference>
<proteinExistence type="predicted"/>
<keyword evidence="2" id="KW-1185">Reference proteome</keyword>
<evidence type="ECO:0000313" key="1">
    <source>
        <dbReference type="EMBL" id="VEL23041.1"/>
    </source>
</evidence>
<gene>
    <name evidence="1" type="ORF">PXEA_LOCUS16481</name>
</gene>
<protein>
    <submittedName>
        <fullName evidence="1">Uncharacterized protein</fullName>
    </submittedName>
</protein>
<evidence type="ECO:0000313" key="2">
    <source>
        <dbReference type="Proteomes" id="UP000784294"/>
    </source>
</evidence>